<dbReference type="GO" id="GO:0060147">
    <property type="term" value="P:regulation of post-transcriptional gene silencing"/>
    <property type="evidence" value="ECO:0007669"/>
    <property type="project" value="InterPro"/>
</dbReference>
<dbReference type="PANTHER" id="PTHR16212">
    <property type="entry name" value="FOCADHESIN FAMILY MEMBER"/>
    <property type="match status" value="1"/>
</dbReference>
<dbReference type="InterPro" id="IPR016024">
    <property type="entry name" value="ARM-type_fold"/>
</dbReference>
<organism evidence="2 3">
    <name type="scientific">Dorcoceras hygrometricum</name>
    <dbReference type="NCBI Taxonomy" id="472368"/>
    <lineage>
        <taxon>Eukaryota</taxon>
        <taxon>Viridiplantae</taxon>
        <taxon>Streptophyta</taxon>
        <taxon>Embryophyta</taxon>
        <taxon>Tracheophyta</taxon>
        <taxon>Spermatophyta</taxon>
        <taxon>Magnoliopsida</taxon>
        <taxon>eudicotyledons</taxon>
        <taxon>Gunneridae</taxon>
        <taxon>Pentapetalae</taxon>
        <taxon>asterids</taxon>
        <taxon>lamiids</taxon>
        <taxon>Lamiales</taxon>
        <taxon>Gesneriaceae</taxon>
        <taxon>Didymocarpoideae</taxon>
        <taxon>Trichosporeae</taxon>
        <taxon>Loxocarpinae</taxon>
        <taxon>Dorcoceras</taxon>
    </lineage>
</organism>
<reference evidence="2 3" key="1">
    <citation type="journal article" date="2015" name="Proc. Natl. Acad. Sci. U.S.A.">
        <title>The resurrection genome of Boea hygrometrica: A blueprint for survival of dehydration.</title>
        <authorList>
            <person name="Xiao L."/>
            <person name="Yang G."/>
            <person name="Zhang L."/>
            <person name="Yang X."/>
            <person name="Zhao S."/>
            <person name="Ji Z."/>
            <person name="Zhou Q."/>
            <person name="Hu M."/>
            <person name="Wang Y."/>
            <person name="Chen M."/>
            <person name="Xu Y."/>
            <person name="Jin H."/>
            <person name="Xiao X."/>
            <person name="Hu G."/>
            <person name="Bao F."/>
            <person name="Hu Y."/>
            <person name="Wan P."/>
            <person name="Li L."/>
            <person name="Deng X."/>
            <person name="Kuang T."/>
            <person name="Xiang C."/>
            <person name="Zhu J.K."/>
            <person name="Oliver M.J."/>
            <person name="He Y."/>
        </authorList>
    </citation>
    <scope>NUCLEOTIDE SEQUENCE [LARGE SCALE GENOMIC DNA]</scope>
    <source>
        <strain evidence="3">cv. XS01</strain>
    </source>
</reference>
<accession>A0A2Z7ACA3</accession>
<feature type="domain" description="DUF3730" evidence="1">
    <location>
        <begin position="184"/>
        <end position="395"/>
    </location>
</feature>
<gene>
    <name evidence="2" type="ORF">F511_25095</name>
</gene>
<sequence length="1398" mass="155163">MNAVTSELTEELLFIFPVLALVSSPSRGIKQIASDLLSILGKMATTLLVVPTKKQAGEWKQQSITTPGHLMFRFLRNLWFEDKPLSLGLVYVNSFSNSKAYTNEEHNRLKTWTSSVREYCLGIIEKHKQSATIAHSGESFLTEMPFILCAIASVLLLHQWGNSVTDLLAIGSSLDPKLGVPLLLTVLFYSNIFSSKDEDKDAHDILLKLLGLLPSLASHSAMTPLVVQILLPMLNKDVNPVIKATAIRIICKTWAINDRVFGTLHGALHQNGLMQFASERSICISMAVSILDICKRNPDRGVDLILSVEACIENHDHLVRSLGFQCLACLCEADVVDFYTAWDVIEVHAQNYLGEALIAHGLSLLLKWGAMDADAYPGAATKVLNILWSIVTYGEVCQSSLWTSAQEAAFAALLQYERKVPGNKIIKLLDVVPDIIFTSGRYHRAKEFPGAALLVIPTPKDRTHQKDVHAVYEDATMEIAASLQLSRNILLALFSLQSWKPFMMRWIRSGVMVLEAKAHTVPDKTLKAADFILKVITRLAEQASPQSAENMALALGAFCLVLPPSSHTIKSIASKFLLTWLSQHEHEHRQWLAAISLGLISSCLHVTDHKQKFEIIDALIEVASVSRSTLVKGACGTGLGFSCQDLLTRVNSEFNALDGKNTFNEQETELLRKILRSLIQMICQFTGSSAHILEKLASYFPLGMDDSTSRRTVELLREDIDNLDLEDIWCTAGPIIALGNSFGALYRAGAHDAVRYLKDLIFSWIPSAKFLFSRAAVSETGWHMPAIGACLAIPSIVLFCQGVELINRIELVHLVNGFMELISELLSVEFSDTFHQYLLMASCVGAGNLLSIILNAGVHSLEIGPVKDLLELFRRAYSSPHPPLIHLGGMLGVVNSLGAGAGIMIPHHHLPSLDTIFSQKESSYVLGPLLSNLVLEQELITLIQEIFLVAQNSDDPRLQHYASWALAFLRHSVFAEETSYGEIAVHSQSGVHKSIPLGVAEDSLVMKLSLWLINVNYSELGTRIDMNTVACALRCLSHAPRLPSLDWGAVIRRCMKYGDQVAEVPTRNLATRRTPTRNLATRRTLREDCFLFSLSHANQFDSLLGFLDELSDLMRLKTLESNLQSLVFLHLGALLKIFSLSRLVKLFDDLAAFILWFMSSDQYSEAQKVSLRGFMLEGTVSLFKRICFSGSRVSVANFKEENSRDFRNLKRIQAKATLVRIGSVPLLELAKLKAVILDTQSEVVWNILVEVAVTLQDTEENVRRQWLVDTAEILCVTSHPSTALRLLGLLCGSCCKYMPILVADKVTVLSDLPVTLSALLSRKGWEMAAESIASYICRSTERIHEWVTHTESANNLQIDGSENDTADVLLRVLHRTSISLKDYLPVEKQLRLANMDFT</sequence>
<dbReference type="OrthoDB" id="6125419at2759"/>
<dbReference type="Pfam" id="PF12530">
    <property type="entry name" value="DUF3730"/>
    <property type="match status" value="1"/>
</dbReference>
<dbReference type="EMBL" id="KV016701">
    <property type="protein sequence ID" value="KZV19360.1"/>
    <property type="molecule type" value="Genomic_DNA"/>
</dbReference>
<keyword evidence="3" id="KW-1185">Reference proteome</keyword>
<dbReference type="InterPro" id="IPR045163">
    <property type="entry name" value="Focadhesin/RST1"/>
</dbReference>
<dbReference type="InterPro" id="IPR022542">
    <property type="entry name" value="FOCAD/RST1_DUF3730"/>
</dbReference>
<dbReference type="Proteomes" id="UP000250235">
    <property type="component" value="Unassembled WGS sequence"/>
</dbReference>
<protein>
    <recommendedName>
        <fullName evidence="1">DUF3730 domain-containing protein</fullName>
    </recommendedName>
</protein>
<proteinExistence type="predicted"/>
<evidence type="ECO:0000259" key="1">
    <source>
        <dbReference type="Pfam" id="PF12530"/>
    </source>
</evidence>
<name>A0A2Z7ACA3_9LAMI</name>
<evidence type="ECO:0000313" key="2">
    <source>
        <dbReference type="EMBL" id="KZV19360.1"/>
    </source>
</evidence>
<evidence type="ECO:0000313" key="3">
    <source>
        <dbReference type="Proteomes" id="UP000250235"/>
    </source>
</evidence>
<dbReference type="PANTHER" id="PTHR16212:SF4">
    <property type="entry name" value="FOCADHESIN"/>
    <property type="match status" value="1"/>
</dbReference>
<dbReference type="SUPFAM" id="SSF48371">
    <property type="entry name" value="ARM repeat"/>
    <property type="match status" value="1"/>
</dbReference>